<dbReference type="RefSeq" id="WP_341420239.1">
    <property type="nucleotide sequence ID" value="NZ_JBBPCC010000045.1"/>
</dbReference>
<keyword evidence="6" id="KW-0788">Thiol protease</keyword>
<dbReference type="SMART" id="SM00257">
    <property type="entry name" value="LysM"/>
    <property type="match status" value="1"/>
</dbReference>
<dbReference type="Gene3D" id="3.90.1720.10">
    <property type="entry name" value="endopeptidase domain like (from Nostoc punctiforme)"/>
    <property type="match status" value="1"/>
</dbReference>
<keyword evidence="11" id="KW-1185">Reference proteome</keyword>
<evidence type="ECO:0000256" key="7">
    <source>
        <dbReference type="SAM" id="SignalP"/>
    </source>
</evidence>
<dbReference type="CDD" id="cd00118">
    <property type="entry name" value="LysM"/>
    <property type="match status" value="1"/>
</dbReference>
<evidence type="ECO:0000256" key="4">
    <source>
        <dbReference type="ARBA" id="ARBA00022737"/>
    </source>
</evidence>
<accession>A0ABU9DYA6</accession>
<evidence type="ECO:0000256" key="2">
    <source>
        <dbReference type="ARBA" id="ARBA00022670"/>
    </source>
</evidence>
<gene>
    <name evidence="10" type="ORF">WMW72_35130</name>
</gene>
<dbReference type="Pfam" id="PF00877">
    <property type="entry name" value="NLPC_P60"/>
    <property type="match status" value="1"/>
</dbReference>
<evidence type="ECO:0000313" key="11">
    <source>
        <dbReference type="Proteomes" id="UP001469365"/>
    </source>
</evidence>
<evidence type="ECO:0000259" key="9">
    <source>
        <dbReference type="PROSITE" id="PS51935"/>
    </source>
</evidence>
<dbReference type="InterPro" id="IPR051202">
    <property type="entry name" value="Peptidase_C40"/>
</dbReference>
<comment type="similarity">
    <text evidence="1">Belongs to the peptidase C40 family.</text>
</comment>
<dbReference type="Gene3D" id="3.10.350.10">
    <property type="entry name" value="LysM domain"/>
    <property type="match status" value="1"/>
</dbReference>
<dbReference type="Pfam" id="PF01476">
    <property type="entry name" value="LysM"/>
    <property type="match status" value="1"/>
</dbReference>
<dbReference type="PANTHER" id="PTHR47053:SF1">
    <property type="entry name" value="MUREIN DD-ENDOPEPTIDASE MEPH-RELATED"/>
    <property type="match status" value="1"/>
</dbReference>
<evidence type="ECO:0000256" key="3">
    <source>
        <dbReference type="ARBA" id="ARBA00022729"/>
    </source>
</evidence>
<organism evidence="10 11">
    <name type="scientific">Paenibacillus filicis</name>
    <dbReference type="NCBI Taxonomy" id="669464"/>
    <lineage>
        <taxon>Bacteria</taxon>
        <taxon>Bacillati</taxon>
        <taxon>Bacillota</taxon>
        <taxon>Bacilli</taxon>
        <taxon>Bacillales</taxon>
        <taxon>Paenibacillaceae</taxon>
        <taxon>Paenibacillus</taxon>
    </lineage>
</organism>
<dbReference type="Proteomes" id="UP001469365">
    <property type="component" value="Unassembled WGS sequence"/>
</dbReference>
<dbReference type="SUPFAM" id="SSF54106">
    <property type="entry name" value="LysM domain"/>
    <property type="match status" value="1"/>
</dbReference>
<evidence type="ECO:0000259" key="8">
    <source>
        <dbReference type="PROSITE" id="PS51782"/>
    </source>
</evidence>
<dbReference type="EMBL" id="JBBPCC010000045">
    <property type="protein sequence ID" value="MEK8133110.1"/>
    <property type="molecule type" value="Genomic_DNA"/>
</dbReference>
<feature type="domain" description="NlpC/P60" evidence="9">
    <location>
        <begin position="80"/>
        <end position="206"/>
    </location>
</feature>
<keyword evidence="2" id="KW-0645">Protease</keyword>
<feature type="domain" description="LysM" evidence="8">
    <location>
        <begin position="27"/>
        <end position="71"/>
    </location>
</feature>
<feature type="chain" id="PRO_5046788141" evidence="7">
    <location>
        <begin position="24"/>
        <end position="207"/>
    </location>
</feature>
<dbReference type="PROSITE" id="PS51782">
    <property type="entry name" value="LYSM"/>
    <property type="match status" value="1"/>
</dbReference>
<keyword evidence="5" id="KW-0378">Hydrolase</keyword>
<dbReference type="InterPro" id="IPR018392">
    <property type="entry name" value="LysM"/>
</dbReference>
<evidence type="ECO:0000256" key="6">
    <source>
        <dbReference type="ARBA" id="ARBA00022807"/>
    </source>
</evidence>
<reference evidence="10 11" key="1">
    <citation type="submission" date="2024-04" db="EMBL/GenBank/DDBJ databases">
        <title>draft genome sequnece of Paenibacillus filicis.</title>
        <authorList>
            <person name="Kim D.-U."/>
        </authorList>
    </citation>
    <scope>NUCLEOTIDE SEQUENCE [LARGE SCALE GENOMIC DNA]</scope>
    <source>
        <strain evidence="10 11">KACC14197</strain>
    </source>
</reference>
<evidence type="ECO:0000256" key="1">
    <source>
        <dbReference type="ARBA" id="ARBA00007074"/>
    </source>
</evidence>
<keyword evidence="4" id="KW-0677">Repeat</keyword>
<dbReference type="InterPro" id="IPR000064">
    <property type="entry name" value="NLP_P60_dom"/>
</dbReference>
<dbReference type="PANTHER" id="PTHR47053">
    <property type="entry name" value="MUREIN DD-ENDOPEPTIDASE MEPH-RELATED"/>
    <property type="match status" value="1"/>
</dbReference>
<evidence type="ECO:0000256" key="5">
    <source>
        <dbReference type="ARBA" id="ARBA00022801"/>
    </source>
</evidence>
<evidence type="ECO:0000313" key="10">
    <source>
        <dbReference type="EMBL" id="MEK8133110.1"/>
    </source>
</evidence>
<name>A0ABU9DYA6_9BACL</name>
<dbReference type="InterPro" id="IPR036779">
    <property type="entry name" value="LysM_dom_sf"/>
</dbReference>
<sequence length="207" mass="22713">MKKSMILSSALAASLMFSAFASASTYEPYTANDSDTLWNIANNKGVSLSSLMAANPNVDPNNVYQGLVINIPSAQNQNWEAQADAMIAKGMTQLGVPYVFGGDQPYEAFDCSGFTQYMFREIGMELPHSSAMQSELGKFVPADQLRKGDLIFLSDTYQPGVSHVALYMGDNKILQAGTMGTREVKISTLFGTPYYDSHYWGARRLIK</sequence>
<dbReference type="InterPro" id="IPR038765">
    <property type="entry name" value="Papain-like_cys_pep_sf"/>
</dbReference>
<comment type="caution">
    <text evidence="10">The sequence shown here is derived from an EMBL/GenBank/DDBJ whole genome shotgun (WGS) entry which is preliminary data.</text>
</comment>
<proteinExistence type="inferred from homology"/>
<dbReference type="SUPFAM" id="SSF54001">
    <property type="entry name" value="Cysteine proteinases"/>
    <property type="match status" value="1"/>
</dbReference>
<protein>
    <submittedName>
        <fullName evidence="10">NlpC/P60 family protein</fullName>
    </submittedName>
</protein>
<feature type="signal peptide" evidence="7">
    <location>
        <begin position="1"/>
        <end position="23"/>
    </location>
</feature>
<keyword evidence="3 7" id="KW-0732">Signal</keyword>
<dbReference type="PROSITE" id="PS51935">
    <property type="entry name" value="NLPC_P60"/>
    <property type="match status" value="1"/>
</dbReference>